<reference evidence="2" key="2">
    <citation type="submission" date="2022-04" db="UniProtKB">
        <authorList>
            <consortium name="RefSeq"/>
        </authorList>
    </citation>
    <scope>IDENTIFICATION</scope>
    <source>
        <strain evidence="2">Punador</strain>
    </source>
</reference>
<sequence length="195" mass="21628">MKPLTPSSNEELVPPGAYVGGHDCDGTPIYVGRSFHEEDNLPAKVIPSKGCAFVCWGGEEIPKTEYEVLVGKDYEWVTSRGGSVPHNAVCSGTTRHGEQLYIGRVAYRNSLTIGKIHPSHGCLYIPFDGKELRFHSYEVLIRKADDSDSARRVGQAPLRNLSESSVGSISQWIPWLVPKMSDLNFSVNFSRKVEY</sequence>
<name>A0A034VPH1_BACDO</name>
<accession>A0A034VPH1</accession>
<dbReference type="AlphaFoldDB" id="A0A034VPH1"/>
<dbReference type="PANTHER" id="PTHR31649:SF10">
    <property type="entry name" value="IP19903P-RELATED"/>
    <property type="match status" value="1"/>
</dbReference>
<evidence type="ECO:0000313" key="1">
    <source>
        <dbReference type="EMBL" id="JAC44374.1"/>
    </source>
</evidence>
<protein>
    <submittedName>
        <fullName evidence="1">Natterin-4</fullName>
    </submittedName>
    <submittedName>
        <fullName evidence="2">uncharacterized protein LOC105229392</fullName>
    </submittedName>
</protein>
<evidence type="ECO:0000313" key="2">
    <source>
        <dbReference type="RefSeq" id="XP_011207962.1"/>
    </source>
</evidence>
<dbReference type="SMART" id="SM00696">
    <property type="entry name" value="DM9"/>
    <property type="match status" value="2"/>
</dbReference>
<proteinExistence type="predicted"/>
<reference evidence="1" key="1">
    <citation type="journal article" date="2014" name="BMC Genomics">
        <title>Characterizing the developmental transcriptome of the oriental fruit fly, Bactrocera dorsalis (Diptera: Tephritidae) through comparative genomic analysis with Drosophila melanogaster utilizing modENCODE datasets.</title>
        <authorList>
            <person name="Geib S.M."/>
            <person name="Calla B."/>
            <person name="Hall B."/>
            <person name="Hou S."/>
            <person name="Manoukis N.C."/>
        </authorList>
    </citation>
    <scope>NUCLEOTIDE SEQUENCE</scope>
    <source>
        <strain evidence="1">Punador</strain>
    </source>
</reference>
<dbReference type="RefSeq" id="XP_011207962.1">
    <property type="nucleotide sequence ID" value="XM_011209660.2"/>
</dbReference>
<dbReference type="InterPro" id="IPR006616">
    <property type="entry name" value="DM9_repeat"/>
</dbReference>
<dbReference type="PANTHER" id="PTHR31649">
    <property type="entry name" value="AGAP009604-PA"/>
    <property type="match status" value="1"/>
</dbReference>
<dbReference type="OrthoDB" id="1925699at2759"/>
<dbReference type="Pfam" id="PF11901">
    <property type="entry name" value="DM9"/>
    <property type="match status" value="1"/>
</dbReference>
<dbReference type="EMBL" id="GAKP01014578">
    <property type="protein sequence ID" value="JAC44374.1"/>
    <property type="molecule type" value="Transcribed_RNA"/>
</dbReference>
<organism evidence="1">
    <name type="scientific">Bactrocera dorsalis</name>
    <name type="common">Oriental fruit fly</name>
    <name type="synonym">Dacus dorsalis</name>
    <dbReference type="NCBI Taxonomy" id="27457"/>
    <lineage>
        <taxon>Eukaryota</taxon>
        <taxon>Metazoa</taxon>
        <taxon>Ecdysozoa</taxon>
        <taxon>Arthropoda</taxon>
        <taxon>Hexapoda</taxon>
        <taxon>Insecta</taxon>
        <taxon>Pterygota</taxon>
        <taxon>Neoptera</taxon>
        <taxon>Endopterygota</taxon>
        <taxon>Diptera</taxon>
        <taxon>Brachycera</taxon>
        <taxon>Muscomorpha</taxon>
        <taxon>Tephritoidea</taxon>
        <taxon>Tephritidae</taxon>
        <taxon>Bactrocera</taxon>
        <taxon>Bactrocera</taxon>
    </lineage>
</organism>
<gene>
    <name evidence="1" type="primary">NATT4</name>
    <name evidence="2" type="synonym">LOC105229392</name>
</gene>